<dbReference type="Proteomes" id="UP000247099">
    <property type="component" value="Unassembled WGS sequence"/>
</dbReference>
<feature type="transmembrane region" description="Helical" evidence="1">
    <location>
        <begin position="6"/>
        <end position="25"/>
    </location>
</feature>
<sequence length="134" mass="15449">MKKVAIFGTLAAIIAGLFFIISPLIKRTQAFFIEDSIHGRYFPVVRAILEFTEEKGVAPRELAELIPEYLQSLPESKHVDRLKIMSEGENWTLTLYSEATGQHRTYQARRPNFTDKEIESSLLFYHDTWLVEGD</sequence>
<dbReference type="RefSeq" id="WP_110130713.1">
    <property type="nucleotide sequence ID" value="NZ_QHJQ01000004.1"/>
</dbReference>
<comment type="caution">
    <text evidence="2">The sequence shown here is derived from an EMBL/GenBank/DDBJ whole genome shotgun (WGS) entry which is preliminary data.</text>
</comment>
<dbReference type="InParanoid" id="A0A317ZFT7"/>
<gene>
    <name evidence="2" type="ORF">DDZ13_06900</name>
</gene>
<name>A0A317ZFT7_9BACT</name>
<reference evidence="2 3" key="1">
    <citation type="submission" date="2018-05" db="EMBL/GenBank/DDBJ databases">
        <title>Coraliomargarita sinensis sp. nov., isolated from a marine solar saltern.</title>
        <authorList>
            <person name="Zhou L.Y."/>
        </authorList>
    </citation>
    <scope>NUCLEOTIDE SEQUENCE [LARGE SCALE GENOMIC DNA]</scope>
    <source>
        <strain evidence="2 3">WN38</strain>
    </source>
</reference>
<proteinExistence type="predicted"/>
<protein>
    <submittedName>
        <fullName evidence="2">Uncharacterized protein</fullName>
    </submittedName>
</protein>
<keyword evidence="3" id="KW-1185">Reference proteome</keyword>
<organism evidence="2 3">
    <name type="scientific">Coraliomargarita sinensis</name>
    <dbReference type="NCBI Taxonomy" id="2174842"/>
    <lineage>
        <taxon>Bacteria</taxon>
        <taxon>Pseudomonadati</taxon>
        <taxon>Verrucomicrobiota</taxon>
        <taxon>Opitutia</taxon>
        <taxon>Puniceicoccales</taxon>
        <taxon>Coraliomargaritaceae</taxon>
        <taxon>Coraliomargarita</taxon>
    </lineage>
</organism>
<dbReference type="AlphaFoldDB" id="A0A317ZFT7"/>
<keyword evidence="1" id="KW-0812">Transmembrane</keyword>
<keyword evidence="1" id="KW-1133">Transmembrane helix</keyword>
<accession>A0A317ZFT7</accession>
<evidence type="ECO:0000313" key="2">
    <source>
        <dbReference type="EMBL" id="PXA04260.1"/>
    </source>
</evidence>
<evidence type="ECO:0000256" key="1">
    <source>
        <dbReference type="SAM" id="Phobius"/>
    </source>
</evidence>
<keyword evidence="1" id="KW-0472">Membrane</keyword>
<evidence type="ECO:0000313" key="3">
    <source>
        <dbReference type="Proteomes" id="UP000247099"/>
    </source>
</evidence>
<dbReference type="EMBL" id="QHJQ01000004">
    <property type="protein sequence ID" value="PXA04260.1"/>
    <property type="molecule type" value="Genomic_DNA"/>
</dbReference>